<dbReference type="RefSeq" id="XP_043132566.1">
    <property type="nucleotide sequence ID" value="XM_043276016.1"/>
</dbReference>
<dbReference type="GeneID" id="66978403"/>
<keyword evidence="5" id="KW-1185">Reference proteome</keyword>
<organism evidence="4 5">
    <name type="scientific">Aspergillus chevalieri</name>
    <name type="common">Eurotium chevalieri</name>
    <dbReference type="NCBI Taxonomy" id="182096"/>
    <lineage>
        <taxon>Eukaryota</taxon>
        <taxon>Fungi</taxon>
        <taxon>Dikarya</taxon>
        <taxon>Ascomycota</taxon>
        <taxon>Pezizomycotina</taxon>
        <taxon>Eurotiomycetes</taxon>
        <taxon>Eurotiomycetidae</taxon>
        <taxon>Eurotiales</taxon>
        <taxon>Aspergillaceae</taxon>
        <taxon>Aspergillus</taxon>
        <taxon>Aspergillus subgen. Aspergillus</taxon>
    </lineage>
</organism>
<dbReference type="Proteomes" id="UP000637239">
    <property type="component" value="Chromosome 1"/>
</dbReference>
<reference evidence="4" key="1">
    <citation type="submission" date="2021-01" db="EMBL/GenBank/DDBJ databases">
        <authorList>
            <consortium name="Aspergillus chevalieri M1 genome sequencing consortium"/>
            <person name="Kazuki M."/>
            <person name="Futagami T."/>
        </authorList>
    </citation>
    <scope>NUCLEOTIDE SEQUENCE</scope>
    <source>
        <strain evidence="4">M1</strain>
    </source>
</reference>
<dbReference type="PANTHER" id="PTHR31896:SF64">
    <property type="entry name" value="TRICHOTHECENE 3-O-ACETYLTRANSFERASE"/>
    <property type="match status" value="1"/>
</dbReference>
<evidence type="ECO:0000313" key="5">
    <source>
        <dbReference type="Proteomes" id="UP000637239"/>
    </source>
</evidence>
<feature type="domain" description="Trichothecene 3-O-acetyltransferase-like N-terminal" evidence="3">
    <location>
        <begin position="20"/>
        <end position="172"/>
    </location>
</feature>
<dbReference type="InterPro" id="IPR054710">
    <property type="entry name" value="Tri101-like_N"/>
</dbReference>
<proteinExistence type="predicted"/>
<gene>
    <name evidence="4" type="ORF">ACHE_11446A</name>
</gene>
<dbReference type="KEGG" id="ache:ACHE_11446A"/>
<protein>
    <recommendedName>
        <fullName evidence="3">Trichothecene 3-O-acetyltransferase-like N-terminal domain-containing protein</fullName>
    </recommendedName>
</protein>
<reference evidence="4" key="2">
    <citation type="submission" date="2021-02" db="EMBL/GenBank/DDBJ databases">
        <title>Aspergillus chevalieri M1 genome sequence.</title>
        <authorList>
            <person name="Kadooka C."/>
            <person name="Mori K."/>
            <person name="Futagami T."/>
        </authorList>
    </citation>
    <scope>NUCLEOTIDE SEQUENCE</scope>
    <source>
        <strain evidence="4">M1</strain>
    </source>
</reference>
<dbReference type="Pfam" id="PF22664">
    <property type="entry name" value="TRI-like_N"/>
    <property type="match status" value="1"/>
</dbReference>
<accession>A0A7R7VG81</accession>
<keyword evidence="2" id="KW-0012">Acyltransferase</keyword>
<dbReference type="Gene3D" id="3.30.559.10">
    <property type="entry name" value="Chloramphenicol acetyltransferase-like domain"/>
    <property type="match status" value="2"/>
</dbReference>
<dbReference type="InterPro" id="IPR051283">
    <property type="entry name" value="Sec_Metabolite_Acyltrans"/>
</dbReference>
<dbReference type="AlphaFoldDB" id="A0A7R7VG81"/>
<dbReference type="GO" id="GO:0016746">
    <property type="term" value="F:acyltransferase activity"/>
    <property type="evidence" value="ECO:0007669"/>
    <property type="project" value="UniProtKB-KW"/>
</dbReference>
<evidence type="ECO:0000313" key="4">
    <source>
        <dbReference type="EMBL" id="BCR84044.1"/>
    </source>
</evidence>
<dbReference type="PANTHER" id="PTHR31896">
    <property type="entry name" value="FAMILY REGULATORY PROTEIN, PUTATIVE (AFU_ORTHOLOGUE AFUA_3G14730)-RELATED"/>
    <property type="match status" value="1"/>
</dbReference>
<sequence>MADFSPFSLSSLDHALLAVYIPQNLCFRTSDHQQCLSRLQAGINLLLTRLPFLSGEIVPRTDHGAKPGELRVQPGNTFDAIPMLTIKHFTDVSLPPVLIGGSNSLKTDHAVASLDSQFFPLPLILPPSEPRPVMRLQANVVADGVILSMAFSHSVLDGTGTGVVHEMLAECCRAAATDSLPSLPTDGDEEAALRNRLTTAGDGGHPEIDHSGEIGQSYAYERKEENEDCKEGGEASKPKSIQLLEAGLQTRAFIFSPERLERLRKACSGFLPLLSHLYSQTADSTRKWPTFLSSNDVLTALLGVCIERTRGKSGVDVSSPSRHMTFAVNFRNRLTTLPDHYLGNAVFPSRVYFRIPVDEPPNLDSLENLIDLHRLQGSGIDARSLLEIANQAFQSRAGILAYDDAFLRSWMAFVTMQPDYESMNLRYGDTIASSWRDLKINSLDFGPGLGQVDNFELNIGVADGACTVMPETRLDPLATAPKAPWDVRISLKTQEMAAFERDLLIDWLADRVV</sequence>
<evidence type="ECO:0000259" key="3">
    <source>
        <dbReference type="Pfam" id="PF22664"/>
    </source>
</evidence>
<keyword evidence="1" id="KW-0808">Transferase</keyword>
<evidence type="ECO:0000256" key="2">
    <source>
        <dbReference type="ARBA" id="ARBA00023315"/>
    </source>
</evidence>
<evidence type="ECO:0000256" key="1">
    <source>
        <dbReference type="ARBA" id="ARBA00022679"/>
    </source>
</evidence>
<name>A0A7R7VG81_ASPCH</name>
<dbReference type="InterPro" id="IPR023213">
    <property type="entry name" value="CAT-like_dom_sf"/>
</dbReference>
<dbReference type="EMBL" id="AP024416">
    <property type="protein sequence ID" value="BCR84044.1"/>
    <property type="molecule type" value="Genomic_DNA"/>
</dbReference>